<dbReference type="PROSITE" id="PS51257">
    <property type="entry name" value="PROKAR_LIPOPROTEIN"/>
    <property type="match status" value="1"/>
</dbReference>
<dbReference type="PANTHER" id="PTHR30290">
    <property type="entry name" value="PERIPLASMIC BINDING COMPONENT OF ABC TRANSPORTER"/>
    <property type="match status" value="1"/>
</dbReference>
<dbReference type="Gene3D" id="3.40.190.10">
    <property type="entry name" value="Periplasmic binding protein-like II"/>
    <property type="match status" value="2"/>
</dbReference>
<dbReference type="AlphaFoldDB" id="A0AAE3E9B2"/>
<keyword evidence="2" id="KW-0732">Signal</keyword>
<feature type="compositionally biased region" description="Low complexity" evidence="1">
    <location>
        <begin position="32"/>
        <end position="46"/>
    </location>
</feature>
<dbReference type="EMBL" id="JAJEQR010000012">
    <property type="protein sequence ID" value="MCC2230503.1"/>
    <property type="molecule type" value="Genomic_DNA"/>
</dbReference>
<reference evidence="4" key="1">
    <citation type="submission" date="2021-10" db="EMBL/GenBank/DDBJ databases">
        <title>Anaerobic single-cell dispensing facilitates the cultivation of human gut bacteria.</title>
        <authorList>
            <person name="Afrizal A."/>
        </authorList>
    </citation>
    <scope>NUCLEOTIDE SEQUENCE</scope>
    <source>
        <strain evidence="4">CLA-AA-H215</strain>
    </source>
</reference>
<evidence type="ECO:0000256" key="2">
    <source>
        <dbReference type="SAM" id="SignalP"/>
    </source>
</evidence>
<feature type="signal peptide" evidence="2">
    <location>
        <begin position="1"/>
        <end position="20"/>
    </location>
</feature>
<dbReference type="Gene3D" id="3.10.105.10">
    <property type="entry name" value="Dipeptide-binding Protein, Domain 3"/>
    <property type="match status" value="1"/>
</dbReference>
<dbReference type="SUPFAM" id="SSF53850">
    <property type="entry name" value="Periplasmic binding protein-like II"/>
    <property type="match status" value="1"/>
</dbReference>
<evidence type="ECO:0000313" key="5">
    <source>
        <dbReference type="Proteomes" id="UP001198182"/>
    </source>
</evidence>
<feature type="chain" id="PRO_5042228966" evidence="2">
    <location>
        <begin position="21"/>
        <end position="787"/>
    </location>
</feature>
<protein>
    <submittedName>
        <fullName evidence="4">ABC transporter substrate-binding protein</fullName>
    </submittedName>
</protein>
<dbReference type="InterPro" id="IPR039424">
    <property type="entry name" value="SBP_5"/>
</dbReference>
<proteinExistence type="predicted"/>
<keyword evidence="5" id="KW-1185">Reference proteome</keyword>
<dbReference type="Pfam" id="PF00496">
    <property type="entry name" value="SBP_bac_5"/>
    <property type="match status" value="2"/>
</dbReference>
<evidence type="ECO:0000313" key="4">
    <source>
        <dbReference type="EMBL" id="MCC2230503.1"/>
    </source>
</evidence>
<evidence type="ECO:0000259" key="3">
    <source>
        <dbReference type="Pfam" id="PF00496"/>
    </source>
</evidence>
<sequence>MKSRMLTFALSLSLAASLLAGCSKSEETAAVDTESAAETSAPAETALESESESETEAPDESTTLRAAIGEIQREWNPAFAQAEGDQEIISLIYEPLLATSRSGEVLYTAGDDEKADYQGTEYDYQGISTVALHYDTDTNETTYTIRLRDGVTFSDGTPMTADDLIFTYYVLCDPSYDGGYVVDEQQILGMEAYRKNNSAAPGVTVSSEEISALLNNPTEEFKNAIIEQITRPTLEEERTWCEENWQNYVDRGYGNSAQEFFATLYTYSADASYDIEGKSMDEVLEDTINLYSMNYTQLAKNYQGDSSYFDAKVRQIAENLLYQNKVDGAGGTEVANISGIVKVDDRTISINCLGYSTQKLYNLCNIVVLPLHYYGDPDNYNYDNNQFGLTRGDLSSIREKSAAPLGAGPYQLAEDAGGEIRLTANPSYYKGAPAISNLTLVPMDESERLAAVTNGSVDLARISLNKEETATLEQTNDGSLSGDKIITELVGDNSYYYFGINASLMKVGTDSNSEQSLALRKAFATLLAFDRANLGEQYYGASAAVIDYSCTTENWAAVSRDSEGGSEAYAVKADGSPIYTEGQSTEERTAAARAAAVEYLTAAGYTYDAEAGVFTAAPEGGKMEFTALIPPYLAGENAMTIALSNLKSTLESLGFVMNIQEVTDLNEFVWYLSEHSADLWCGERATPVEPQLVSYYHSTGNSNFYGLNVPALDELLSSLAGGSALYEERIPAYHQIYTLLRDQAVEVPAYERQDGVIYNAERIDASTIQALSGYYNWTEDAATLRLK</sequence>
<feature type="region of interest" description="Disordered" evidence="1">
    <location>
        <begin position="29"/>
        <end position="61"/>
    </location>
</feature>
<organism evidence="4 5">
    <name type="scientific">Hominifimenecus microfluidus</name>
    <dbReference type="NCBI Taxonomy" id="2885348"/>
    <lineage>
        <taxon>Bacteria</taxon>
        <taxon>Bacillati</taxon>
        <taxon>Bacillota</taxon>
        <taxon>Clostridia</taxon>
        <taxon>Lachnospirales</taxon>
        <taxon>Lachnospiraceae</taxon>
        <taxon>Hominifimenecus</taxon>
    </lineage>
</organism>
<name>A0AAE3E9B2_9FIRM</name>
<evidence type="ECO:0000256" key="1">
    <source>
        <dbReference type="SAM" id="MobiDB-lite"/>
    </source>
</evidence>
<comment type="caution">
    <text evidence="4">The sequence shown here is derived from an EMBL/GenBank/DDBJ whole genome shotgun (WGS) entry which is preliminary data.</text>
</comment>
<dbReference type="Proteomes" id="UP001198182">
    <property type="component" value="Unassembled WGS sequence"/>
</dbReference>
<dbReference type="GO" id="GO:0015833">
    <property type="term" value="P:peptide transport"/>
    <property type="evidence" value="ECO:0007669"/>
    <property type="project" value="TreeGrafter"/>
</dbReference>
<dbReference type="RefSeq" id="WP_308453171.1">
    <property type="nucleotide sequence ID" value="NZ_JAJEQR010000012.1"/>
</dbReference>
<dbReference type="GO" id="GO:1904680">
    <property type="term" value="F:peptide transmembrane transporter activity"/>
    <property type="evidence" value="ECO:0007669"/>
    <property type="project" value="TreeGrafter"/>
</dbReference>
<feature type="domain" description="Solute-binding protein family 5" evidence="3">
    <location>
        <begin position="310"/>
        <end position="702"/>
    </location>
</feature>
<feature type="domain" description="Solute-binding protein family 5" evidence="3">
    <location>
        <begin position="131"/>
        <end position="192"/>
    </location>
</feature>
<gene>
    <name evidence="4" type="ORF">LKD81_05745</name>
</gene>
<accession>A0AAE3E9B2</accession>
<feature type="compositionally biased region" description="Acidic residues" evidence="1">
    <location>
        <begin position="47"/>
        <end position="59"/>
    </location>
</feature>
<dbReference type="InterPro" id="IPR000914">
    <property type="entry name" value="SBP_5_dom"/>
</dbReference>